<dbReference type="OrthoDB" id="514320at2"/>
<dbReference type="GO" id="GO:0008745">
    <property type="term" value="F:N-acetylmuramoyl-L-alanine amidase activity"/>
    <property type="evidence" value="ECO:0007669"/>
    <property type="project" value="InterPro"/>
</dbReference>
<keyword evidence="3" id="KW-0119">Carbohydrate metabolism</keyword>
<protein>
    <submittedName>
        <fullName evidence="6">N-acetylmuramoyl-L-alanine amidase</fullName>
    </submittedName>
</protein>
<evidence type="ECO:0000256" key="1">
    <source>
        <dbReference type="ARBA" id="ARBA00007553"/>
    </source>
</evidence>
<keyword evidence="7" id="KW-1185">Reference proteome</keyword>
<keyword evidence="2" id="KW-0378">Hydrolase</keyword>
<dbReference type="InterPro" id="IPR006619">
    <property type="entry name" value="PGRP_domain_met/bac"/>
</dbReference>
<evidence type="ECO:0000313" key="7">
    <source>
        <dbReference type="Proteomes" id="UP000231586"/>
    </source>
</evidence>
<evidence type="ECO:0000256" key="2">
    <source>
        <dbReference type="ARBA" id="ARBA00023295"/>
    </source>
</evidence>
<dbReference type="InterPro" id="IPR003961">
    <property type="entry name" value="FN3_dom"/>
</dbReference>
<name>A0A2M8WTQ0_9MICO</name>
<dbReference type="InterPro" id="IPR036505">
    <property type="entry name" value="Amidase/PGRP_sf"/>
</dbReference>
<dbReference type="InterPro" id="IPR015510">
    <property type="entry name" value="PGRP"/>
</dbReference>
<dbReference type="AlphaFoldDB" id="A0A2M8WTQ0"/>
<feature type="domain" description="Fibronectin type-III" evidence="5">
    <location>
        <begin position="684"/>
        <end position="778"/>
    </location>
</feature>
<dbReference type="InterPro" id="IPR002502">
    <property type="entry name" value="Amidase_domain"/>
</dbReference>
<evidence type="ECO:0000256" key="3">
    <source>
        <dbReference type="ARBA" id="ARBA00023326"/>
    </source>
</evidence>
<dbReference type="GO" id="GO:0008270">
    <property type="term" value="F:zinc ion binding"/>
    <property type="evidence" value="ECO:0007669"/>
    <property type="project" value="InterPro"/>
</dbReference>
<dbReference type="SUPFAM" id="SSF55846">
    <property type="entry name" value="N-acetylmuramoyl-L-alanine amidase-like"/>
    <property type="match status" value="1"/>
</dbReference>
<evidence type="ECO:0000313" key="6">
    <source>
        <dbReference type="EMBL" id="PJI94246.1"/>
    </source>
</evidence>
<dbReference type="EMBL" id="PGTZ01000007">
    <property type="protein sequence ID" value="PJI94246.1"/>
    <property type="molecule type" value="Genomic_DNA"/>
</dbReference>
<dbReference type="InterPro" id="IPR013783">
    <property type="entry name" value="Ig-like_fold"/>
</dbReference>
<dbReference type="Gene3D" id="3.40.80.10">
    <property type="entry name" value="Peptidoglycan recognition protein-like"/>
    <property type="match status" value="1"/>
</dbReference>
<dbReference type="SMART" id="SM00701">
    <property type="entry name" value="PGRP"/>
    <property type="match status" value="1"/>
</dbReference>
<comment type="caution">
    <text evidence="6">The sequence shown here is derived from an EMBL/GenBank/DDBJ whole genome shotgun (WGS) entry which is preliminary data.</text>
</comment>
<dbReference type="GO" id="GO:0000272">
    <property type="term" value="P:polysaccharide catabolic process"/>
    <property type="evidence" value="ECO:0007669"/>
    <property type="project" value="UniProtKB-KW"/>
</dbReference>
<feature type="compositionally biased region" description="Low complexity" evidence="4">
    <location>
        <begin position="105"/>
        <end position="116"/>
    </location>
</feature>
<dbReference type="SUPFAM" id="SSF49265">
    <property type="entry name" value="Fibronectin type III"/>
    <property type="match status" value="1"/>
</dbReference>
<reference evidence="6 7" key="1">
    <citation type="submission" date="2017-11" db="EMBL/GenBank/DDBJ databases">
        <title>Genomic Encyclopedia of Archaeal and Bacterial Type Strains, Phase II (KMG-II): From Individual Species to Whole Genera.</title>
        <authorList>
            <person name="Goeker M."/>
        </authorList>
    </citation>
    <scope>NUCLEOTIDE SEQUENCE [LARGE SCALE GENOMIC DNA]</scope>
    <source>
        <strain evidence="6 7">DSM 22413</strain>
    </source>
</reference>
<sequence length="889" mass="92046">MSAAARGPRERQTGRAGRVLVLTTGTAVLATAAVVAPVAALPAPAAHPVEPTVHRIAVPGTIDQRALGDPTALDVAAGHEPGTGVLRAPATSSVDGQRHVERDAAGPGASGTSSGTGEAGGELAVLGVKTLTAHFLVGGVTWEPGGPAVTEVDARLLEDGTWSEWFTLTVDDLGVSGERPGTDAMVTGGADGVQVRLVTADGTAPSDVRVDVVDPGTSAADATVGAGLEPAAPAASAQASTGYEIEPTIVTRAQWGADESRGSDWPQVSSRLQAMYVHHTVGTNDYSRSQSAAIVRGVYAFHTGSRGWPDIGYQFLVDRYGTIYQGRRDAIHDNPIGAQAGGYNSVTIGVSAMGNFESGQPTSALLTGIERVLAWKAYEYGLNPTGRTTLTTGSSTGSVPRHAPGTRVSVPVILGHRDTNGTACPGRYLYAKLPTIRAAVASRVAAAKRTYGMVRYTTAAPTVVAPTADQSPVQWSSTTTYRWKAVSGAARYQLLTRVSSRGNRTDLLDDRYWTVYKTVTGTAATVSTGYGDTRLVAVRAVDTRGRLGPPSTLSKATRPVASSSVARAGTWTTSGGGWATTSSGARLSVSGLLDVRQVVVRARTGPGTGPIEVRAGSARLGVLDPSTLPTSSDRALVLPLASPVSGTISVVALDGRSKHVLALAFPRTVGHGVGVSRTARPAAPASTLTSAARSALGTSRTFTWRAVTGASRYEVWSRAASGARALPGTWTYRGSTTHASYALATSTAGATYQVRVRAVGAGGSGATTQLPSVTTPVAWSQVVQTGGWSRSTSSLYLRGGAYVTTAAGARLRVSGPTVGRVRLHLTTAPGQGRLSVLVGGHRVATLWTSSTSTRWQTFLDVRTRYHGTVEVRTLDRRPVRISAVVLLRS</sequence>
<dbReference type="Gene3D" id="2.60.40.10">
    <property type="entry name" value="Immunoglobulins"/>
    <property type="match status" value="1"/>
</dbReference>
<dbReference type="PANTHER" id="PTHR11022">
    <property type="entry name" value="PEPTIDOGLYCAN RECOGNITION PROTEIN"/>
    <property type="match status" value="1"/>
</dbReference>
<dbReference type="Proteomes" id="UP000231586">
    <property type="component" value="Unassembled WGS sequence"/>
</dbReference>
<gene>
    <name evidence="6" type="ORF">CLV34_1734</name>
</gene>
<dbReference type="Pfam" id="PF01510">
    <property type="entry name" value="Amidase_2"/>
    <property type="match status" value="1"/>
</dbReference>
<dbReference type="SMART" id="SM00644">
    <property type="entry name" value="Ami_2"/>
    <property type="match status" value="1"/>
</dbReference>
<evidence type="ECO:0000256" key="4">
    <source>
        <dbReference type="SAM" id="MobiDB-lite"/>
    </source>
</evidence>
<dbReference type="GO" id="GO:0016798">
    <property type="term" value="F:hydrolase activity, acting on glycosyl bonds"/>
    <property type="evidence" value="ECO:0007669"/>
    <property type="project" value="UniProtKB-KW"/>
</dbReference>
<comment type="similarity">
    <text evidence="1">Belongs to the N-acetylmuramoyl-L-alanine amidase 2 family.</text>
</comment>
<keyword evidence="3" id="KW-0624">Polysaccharide degradation</keyword>
<dbReference type="RefSeq" id="WP_157803768.1">
    <property type="nucleotide sequence ID" value="NZ_PGTZ01000007.1"/>
</dbReference>
<dbReference type="GO" id="GO:0009253">
    <property type="term" value="P:peptidoglycan catabolic process"/>
    <property type="evidence" value="ECO:0007669"/>
    <property type="project" value="InterPro"/>
</dbReference>
<feature type="region of interest" description="Disordered" evidence="4">
    <location>
        <begin position="74"/>
        <end position="118"/>
    </location>
</feature>
<keyword evidence="2" id="KW-0326">Glycosidase</keyword>
<dbReference type="InterPro" id="IPR036116">
    <property type="entry name" value="FN3_sf"/>
</dbReference>
<dbReference type="PROSITE" id="PS50853">
    <property type="entry name" value="FN3"/>
    <property type="match status" value="1"/>
</dbReference>
<dbReference type="CDD" id="cd06583">
    <property type="entry name" value="PGRP"/>
    <property type="match status" value="1"/>
</dbReference>
<dbReference type="PANTHER" id="PTHR11022:SF41">
    <property type="entry name" value="PEPTIDOGLYCAN-RECOGNITION PROTEIN LC-RELATED"/>
    <property type="match status" value="1"/>
</dbReference>
<accession>A0A2M8WTQ0</accession>
<organism evidence="6 7">
    <name type="scientific">Luteimicrobium subarcticum</name>
    <dbReference type="NCBI Taxonomy" id="620910"/>
    <lineage>
        <taxon>Bacteria</taxon>
        <taxon>Bacillati</taxon>
        <taxon>Actinomycetota</taxon>
        <taxon>Actinomycetes</taxon>
        <taxon>Micrococcales</taxon>
        <taxon>Luteimicrobium</taxon>
    </lineage>
</organism>
<proteinExistence type="inferred from homology"/>
<evidence type="ECO:0000259" key="5">
    <source>
        <dbReference type="PROSITE" id="PS50853"/>
    </source>
</evidence>